<dbReference type="EMBL" id="BSPB01000019">
    <property type="protein sequence ID" value="GLS15043.1"/>
    <property type="molecule type" value="Genomic_DNA"/>
</dbReference>
<reference evidence="3" key="1">
    <citation type="journal article" date="2019" name="Int. J. Syst. Evol. Microbiol.">
        <title>The Global Catalogue of Microorganisms (GCM) 10K type strain sequencing project: providing services to taxonomists for standard genome sequencing and annotation.</title>
        <authorList>
            <consortium name="The Broad Institute Genomics Platform"/>
            <consortium name="The Broad Institute Genome Sequencing Center for Infectious Disease"/>
            <person name="Wu L."/>
            <person name="Ma J."/>
        </authorList>
    </citation>
    <scope>NUCLEOTIDE SEQUENCE [LARGE SCALE GENOMIC DNA]</scope>
    <source>
        <strain evidence="3">NBRC 109341</strain>
    </source>
</reference>
<name>A0ABQ6C3Z2_9BURK</name>
<proteinExistence type="predicted"/>
<keyword evidence="1" id="KW-0732">Signal</keyword>
<gene>
    <name evidence="2" type="ORF">GCM10007935_24760</name>
</gene>
<evidence type="ECO:0000256" key="1">
    <source>
        <dbReference type="SAM" id="SignalP"/>
    </source>
</evidence>
<comment type="caution">
    <text evidence="2">The sequence shown here is derived from an EMBL/GenBank/DDBJ whole genome shotgun (WGS) entry which is preliminary data.</text>
</comment>
<sequence length="179" mass="19299">MRNRVFLFLIVLASALASGCAFKTTPYGVSVANVEAIKSAGIKPVAVEKFESFSPGLTTLMCRGTGPVTVEPSYEAYIEKALIDELKLAGVYDVGSKIRIKGRLDKVDFSSAIGGGKWFFSVTVSSESDEGYSTSSEFPFESSFVGDRACQEVAQAFVPAVQRLIKDVVSDARFKKLAQ</sequence>
<feature type="signal peptide" evidence="1">
    <location>
        <begin position="1"/>
        <end position="23"/>
    </location>
</feature>
<organism evidence="2 3">
    <name type="scientific">Hydrogenophaga electricum</name>
    <dbReference type="NCBI Taxonomy" id="1230953"/>
    <lineage>
        <taxon>Bacteria</taxon>
        <taxon>Pseudomonadati</taxon>
        <taxon>Pseudomonadota</taxon>
        <taxon>Betaproteobacteria</taxon>
        <taxon>Burkholderiales</taxon>
        <taxon>Comamonadaceae</taxon>
        <taxon>Hydrogenophaga</taxon>
    </lineage>
</organism>
<accession>A0ABQ6C3Z2</accession>
<dbReference type="Proteomes" id="UP001156903">
    <property type="component" value="Unassembled WGS sequence"/>
</dbReference>
<evidence type="ECO:0000313" key="3">
    <source>
        <dbReference type="Proteomes" id="UP001156903"/>
    </source>
</evidence>
<keyword evidence="3" id="KW-1185">Reference proteome</keyword>
<protein>
    <recommendedName>
        <fullName evidence="4">Lipoprotein</fullName>
    </recommendedName>
</protein>
<feature type="chain" id="PRO_5045669779" description="Lipoprotein" evidence="1">
    <location>
        <begin position="24"/>
        <end position="179"/>
    </location>
</feature>
<dbReference type="PROSITE" id="PS51257">
    <property type="entry name" value="PROKAR_LIPOPROTEIN"/>
    <property type="match status" value="1"/>
</dbReference>
<evidence type="ECO:0008006" key="4">
    <source>
        <dbReference type="Google" id="ProtNLM"/>
    </source>
</evidence>
<evidence type="ECO:0000313" key="2">
    <source>
        <dbReference type="EMBL" id="GLS15043.1"/>
    </source>
</evidence>